<evidence type="ECO:0000313" key="8">
    <source>
        <dbReference type="EMBL" id="TPG25247.1"/>
    </source>
</evidence>
<feature type="domain" description="PIN" evidence="7">
    <location>
        <begin position="5"/>
        <end position="122"/>
    </location>
</feature>
<keyword evidence="2 6" id="KW-0540">Nuclease</keyword>
<dbReference type="InterPro" id="IPR022907">
    <property type="entry name" value="VapC_family"/>
</dbReference>
<keyword evidence="1 6" id="KW-1277">Toxin-antitoxin system</keyword>
<dbReference type="PANTHER" id="PTHR42740">
    <property type="entry name" value="RIBONUCLEASE VAPC3"/>
    <property type="match status" value="1"/>
</dbReference>
<keyword evidence="3 6" id="KW-0479">Metal-binding</keyword>
<dbReference type="AlphaFoldDB" id="A0A502DI96"/>
<accession>A0A502DI96</accession>
<gene>
    <name evidence="6" type="primary">vapC</name>
    <name evidence="8" type="ORF">EAH82_16980</name>
</gene>
<dbReference type="HAMAP" id="MF_00265">
    <property type="entry name" value="VapC_Nob1"/>
    <property type="match status" value="1"/>
</dbReference>
<dbReference type="InterPro" id="IPR002716">
    <property type="entry name" value="PIN_dom"/>
</dbReference>
<evidence type="ECO:0000256" key="1">
    <source>
        <dbReference type="ARBA" id="ARBA00022649"/>
    </source>
</evidence>
<dbReference type="InterPro" id="IPR029060">
    <property type="entry name" value="PIN-like_dom_sf"/>
</dbReference>
<dbReference type="Pfam" id="PF01850">
    <property type="entry name" value="PIN"/>
    <property type="match status" value="1"/>
</dbReference>
<dbReference type="InterPro" id="IPR051749">
    <property type="entry name" value="PINc/VapC_TA_RNase"/>
</dbReference>
<keyword evidence="6" id="KW-0800">Toxin</keyword>
<dbReference type="GO" id="GO:0004540">
    <property type="term" value="F:RNA nuclease activity"/>
    <property type="evidence" value="ECO:0007669"/>
    <property type="project" value="InterPro"/>
</dbReference>
<organism evidence="8 9">
    <name type="scientific">Variovorax guangxiensis</name>
    <dbReference type="NCBI Taxonomy" id="1775474"/>
    <lineage>
        <taxon>Bacteria</taxon>
        <taxon>Pseudomonadati</taxon>
        <taxon>Pseudomonadota</taxon>
        <taxon>Betaproteobacteria</taxon>
        <taxon>Burkholderiales</taxon>
        <taxon>Comamonadaceae</taxon>
        <taxon>Variovorax</taxon>
    </lineage>
</organism>
<sequence>MITADSSVWIQHFRGHQTPAVAQLRALLQEGVEDIVLLDLVLMAVLRGFVHDRDWRLARAALAALPLVTAGGEAVAVRAADLYRRQRLKGITIRSAIDLMVAAWCLEHGCSLLHADRDFDGIEGLTGAL</sequence>
<protein>
    <recommendedName>
        <fullName evidence="6">Ribonuclease VapC</fullName>
        <shortName evidence="6">RNase VapC</shortName>
        <ecNumber evidence="6">3.1.-.-</ecNumber>
    </recommendedName>
    <alternativeName>
        <fullName evidence="6">Toxin VapC</fullName>
    </alternativeName>
</protein>
<proteinExistence type="inferred from homology"/>
<name>A0A502DI96_9BURK</name>
<comment type="cofactor">
    <cofactor evidence="6">
        <name>Mg(2+)</name>
        <dbReference type="ChEBI" id="CHEBI:18420"/>
    </cofactor>
</comment>
<feature type="binding site" evidence="6">
    <location>
        <position position="5"/>
    </location>
    <ligand>
        <name>Mg(2+)</name>
        <dbReference type="ChEBI" id="CHEBI:18420"/>
    </ligand>
</feature>
<keyword evidence="5 6" id="KW-0460">Magnesium</keyword>
<dbReference type="SUPFAM" id="SSF88723">
    <property type="entry name" value="PIN domain-like"/>
    <property type="match status" value="1"/>
</dbReference>
<comment type="caution">
    <text evidence="8">The sequence shown here is derived from an EMBL/GenBank/DDBJ whole genome shotgun (WGS) entry which is preliminary data.</text>
</comment>
<dbReference type="GO" id="GO:0016787">
    <property type="term" value="F:hydrolase activity"/>
    <property type="evidence" value="ECO:0007669"/>
    <property type="project" value="UniProtKB-KW"/>
</dbReference>
<dbReference type="EMBL" id="RCZI01000005">
    <property type="protein sequence ID" value="TPG25247.1"/>
    <property type="molecule type" value="Genomic_DNA"/>
</dbReference>
<feature type="binding site" evidence="6">
    <location>
        <position position="98"/>
    </location>
    <ligand>
        <name>Mg(2+)</name>
        <dbReference type="ChEBI" id="CHEBI:18420"/>
    </ligand>
</feature>
<dbReference type="Gene3D" id="3.40.50.1010">
    <property type="entry name" value="5'-nuclease"/>
    <property type="match status" value="1"/>
</dbReference>
<evidence type="ECO:0000256" key="4">
    <source>
        <dbReference type="ARBA" id="ARBA00022801"/>
    </source>
</evidence>
<dbReference type="PANTHER" id="PTHR42740:SF1">
    <property type="entry name" value="RIBONUCLEASE VAPC3"/>
    <property type="match status" value="1"/>
</dbReference>
<evidence type="ECO:0000256" key="3">
    <source>
        <dbReference type="ARBA" id="ARBA00022723"/>
    </source>
</evidence>
<comment type="similarity">
    <text evidence="6">Belongs to the PINc/VapC protein family.</text>
</comment>
<dbReference type="GO" id="GO:0000287">
    <property type="term" value="F:magnesium ion binding"/>
    <property type="evidence" value="ECO:0007669"/>
    <property type="project" value="UniProtKB-UniRule"/>
</dbReference>
<dbReference type="EC" id="3.1.-.-" evidence="6"/>
<evidence type="ECO:0000313" key="9">
    <source>
        <dbReference type="Proteomes" id="UP000319212"/>
    </source>
</evidence>
<reference evidence="8 9" key="1">
    <citation type="journal article" date="2019" name="Environ. Microbiol.">
        <title>Species interactions and distinct microbial communities in high Arctic permafrost affected cryosols are associated with the CH4 and CO2 gas fluxes.</title>
        <authorList>
            <person name="Altshuler I."/>
            <person name="Hamel J."/>
            <person name="Turney S."/>
            <person name="Magnuson E."/>
            <person name="Levesque R."/>
            <person name="Greer C."/>
            <person name="Whyte L.G."/>
        </authorList>
    </citation>
    <scope>NUCLEOTIDE SEQUENCE [LARGE SCALE GENOMIC DNA]</scope>
    <source>
        <strain evidence="8 9">S06.C</strain>
    </source>
</reference>
<evidence type="ECO:0000256" key="2">
    <source>
        <dbReference type="ARBA" id="ARBA00022722"/>
    </source>
</evidence>
<evidence type="ECO:0000256" key="5">
    <source>
        <dbReference type="ARBA" id="ARBA00022842"/>
    </source>
</evidence>
<evidence type="ECO:0000256" key="6">
    <source>
        <dbReference type="HAMAP-Rule" id="MF_00265"/>
    </source>
</evidence>
<dbReference type="RefSeq" id="WP_140843759.1">
    <property type="nucleotide sequence ID" value="NZ_RCZI01000005.1"/>
</dbReference>
<comment type="function">
    <text evidence="6">Toxic component of a toxin-antitoxin (TA) system. An RNase.</text>
</comment>
<dbReference type="OrthoDB" id="9811788at2"/>
<dbReference type="Proteomes" id="UP000319212">
    <property type="component" value="Unassembled WGS sequence"/>
</dbReference>
<evidence type="ECO:0000259" key="7">
    <source>
        <dbReference type="Pfam" id="PF01850"/>
    </source>
</evidence>
<keyword evidence="4 6" id="KW-0378">Hydrolase</keyword>
<dbReference type="GO" id="GO:0090729">
    <property type="term" value="F:toxin activity"/>
    <property type="evidence" value="ECO:0007669"/>
    <property type="project" value="UniProtKB-KW"/>
</dbReference>